<dbReference type="Proteomes" id="UP001301152">
    <property type="component" value="Unassembled WGS sequence"/>
</dbReference>
<evidence type="ECO:0000313" key="3">
    <source>
        <dbReference type="EMBL" id="MCX2564447.1"/>
    </source>
</evidence>
<dbReference type="RefSeq" id="WP_173560195.1">
    <property type="nucleotide sequence ID" value="NZ_JAERLA010000006.1"/>
</dbReference>
<dbReference type="InterPro" id="IPR025877">
    <property type="entry name" value="MobA-like_NTP_Trfase"/>
</dbReference>
<dbReference type="Gene3D" id="3.90.550.10">
    <property type="entry name" value="Spore Coat Polysaccharide Biosynthesis Protein SpsA, Chain A"/>
    <property type="match status" value="1"/>
</dbReference>
<comment type="caution">
    <text evidence="3">The sequence shown here is derived from an EMBL/GenBank/DDBJ whole genome shotgun (WGS) entry which is preliminary data.</text>
</comment>
<sequence>MSRLNITLILAAGYSRRTAPCHKLLATNAAGQTMLGCTINTALDSITDRVVVVVPPQRPDLKNIVTQASALSDRIELCVSHNTALGLSASLRAGIEGAEKYQAHSALICLGDMPLVPVTLLNTLIATQHVPSPPPAAAPLLHGRPGNPVIWRADQFSALKQAEGDKGGRDLLRQLGAALHLIESDPALLTDFDTPERLQQFARL</sequence>
<dbReference type="EMBL" id="JAPIUZ010000006">
    <property type="protein sequence ID" value="MCX2564447.1"/>
    <property type="molecule type" value="Genomic_DNA"/>
</dbReference>
<dbReference type="PANTHER" id="PTHR43777:SF1">
    <property type="entry name" value="MOLYBDENUM COFACTOR CYTIDYLYLTRANSFERASE"/>
    <property type="match status" value="1"/>
</dbReference>
<dbReference type="InterPro" id="IPR029044">
    <property type="entry name" value="Nucleotide-diphossugar_trans"/>
</dbReference>
<keyword evidence="1" id="KW-0460">Magnesium</keyword>
<dbReference type="PANTHER" id="PTHR43777">
    <property type="entry name" value="MOLYBDENUM COFACTOR CYTIDYLYLTRANSFERASE"/>
    <property type="match status" value="1"/>
</dbReference>
<keyword evidence="4" id="KW-1185">Reference proteome</keyword>
<name>A0ABT3QGN8_9PROT</name>
<dbReference type="GO" id="GO:0016740">
    <property type="term" value="F:transferase activity"/>
    <property type="evidence" value="ECO:0007669"/>
    <property type="project" value="UniProtKB-KW"/>
</dbReference>
<protein>
    <submittedName>
        <fullName evidence="3">NTP transferase domain-containing protein</fullName>
    </submittedName>
</protein>
<evidence type="ECO:0000256" key="1">
    <source>
        <dbReference type="ARBA" id="ARBA00022842"/>
    </source>
</evidence>
<organism evidence="3 4">
    <name type="scientific">Acetobacter thailandicus</name>
    <dbReference type="NCBI Taxonomy" id="1502842"/>
    <lineage>
        <taxon>Bacteria</taxon>
        <taxon>Pseudomonadati</taxon>
        <taxon>Pseudomonadota</taxon>
        <taxon>Alphaproteobacteria</taxon>
        <taxon>Acetobacterales</taxon>
        <taxon>Acetobacteraceae</taxon>
        <taxon>Acetobacter</taxon>
    </lineage>
</organism>
<evidence type="ECO:0000259" key="2">
    <source>
        <dbReference type="Pfam" id="PF12804"/>
    </source>
</evidence>
<reference evidence="3 4" key="1">
    <citation type="submission" date="2022-11" db="EMBL/GenBank/DDBJ databases">
        <title>Genome sequencing of Acetobacter type strain.</title>
        <authorList>
            <person name="Heo J."/>
            <person name="Lee D."/>
            <person name="Han B.-H."/>
            <person name="Hong S.-B."/>
            <person name="Kwon S.-W."/>
        </authorList>
    </citation>
    <scope>NUCLEOTIDE SEQUENCE [LARGE SCALE GENOMIC DNA]</scope>
    <source>
        <strain evidence="3 4">KACC 21253</strain>
    </source>
</reference>
<gene>
    <name evidence="3" type="ORF">OQ497_10825</name>
</gene>
<accession>A0ABT3QGN8</accession>
<dbReference type="Pfam" id="PF12804">
    <property type="entry name" value="NTP_transf_3"/>
    <property type="match status" value="1"/>
</dbReference>
<evidence type="ECO:0000313" key="4">
    <source>
        <dbReference type="Proteomes" id="UP001301152"/>
    </source>
</evidence>
<keyword evidence="3" id="KW-0808">Transferase</keyword>
<proteinExistence type="predicted"/>
<feature type="domain" description="MobA-like NTP transferase" evidence="2">
    <location>
        <begin position="8"/>
        <end position="175"/>
    </location>
</feature>
<dbReference type="SUPFAM" id="SSF53448">
    <property type="entry name" value="Nucleotide-diphospho-sugar transferases"/>
    <property type="match status" value="1"/>
</dbReference>